<accession>A0A0S4M1M9</accession>
<name>A0A0S4M1M9_9BURK</name>
<dbReference type="RefSeq" id="WP_172792666.1">
    <property type="nucleotide sequence ID" value="NZ_LN906597.1"/>
</dbReference>
<dbReference type="Proteomes" id="UP000198651">
    <property type="component" value="Chromosome I"/>
</dbReference>
<proteinExistence type="predicted"/>
<evidence type="ECO:0000313" key="2">
    <source>
        <dbReference type="Proteomes" id="UP000198651"/>
    </source>
</evidence>
<dbReference type="EMBL" id="LN906597">
    <property type="protein sequence ID" value="CUT17685.1"/>
    <property type="molecule type" value="Genomic_DNA"/>
</dbReference>
<dbReference type="AlphaFoldDB" id="A0A0S4M1M9"/>
<protein>
    <submittedName>
        <fullName evidence="1">Uncharacterized protein</fullName>
    </submittedName>
</protein>
<organism evidence="1 2">
    <name type="scientific">Candidatus Ichthyocystis hellenicum</name>
    <dbReference type="NCBI Taxonomy" id="1561003"/>
    <lineage>
        <taxon>Bacteria</taxon>
        <taxon>Pseudomonadati</taxon>
        <taxon>Pseudomonadota</taxon>
        <taxon>Betaproteobacteria</taxon>
        <taxon>Burkholderiales</taxon>
        <taxon>Candidatus Ichthyocystis</taxon>
    </lineage>
</organism>
<reference evidence="2" key="1">
    <citation type="submission" date="2015-11" db="EMBL/GenBank/DDBJ databases">
        <authorList>
            <person name="Seth-Smith H.M.B."/>
        </authorList>
    </citation>
    <scope>NUCLEOTIDE SEQUENCE [LARGE SCALE GENOMIC DNA]</scope>
    <source>
        <strain evidence="2">2013Ark11</strain>
    </source>
</reference>
<evidence type="ECO:0000313" key="1">
    <source>
        <dbReference type="EMBL" id="CUT17685.1"/>
    </source>
</evidence>
<gene>
    <name evidence="1" type="ORF">Ark11_0862</name>
</gene>
<keyword evidence="2" id="KW-1185">Reference proteome</keyword>
<sequence>MVIRGFYYFSERRVLMSGSFSAIRGMVVVNIKFDDNLKFHPLERN</sequence>